<comment type="pathway">
    <text evidence="2">Protein modification; peptidyl-diphthamide biosynthesis.</text>
</comment>
<evidence type="ECO:0000313" key="18">
    <source>
        <dbReference type="RefSeq" id="XP_026675477.1"/>
    </source>
</evidence>
<dbReference type="Gene3D" id="3.40.50.11850">
    <property type="entry name" value="Diphthamide synthesis DPH1/DPH2 domain 2"/>
    <property type="match status" value="1"/>
</dbReference>
<dbReference type="GeneID" id="108632411"/>
<gene>
    <name evidence="18" type="primary">LOC108632411</name>
</gene>
<evidence type="ECO:0000256" key="15">
    <source>
        <dbReference type="SAM" id="MobiDB-lite"/>
    </source>
</evidence>
<keyword evidence="9" id="KW-0408">Iron</keyword>
<dbReference type="PANTHER" id="PTHR10762">
    <property type="entry name" value="DIPHTHAMIDE BIOSYNTHESIS PROTEIN"/>
    <property type="match status" value="1"/>
</dbReference>
<feature type="region of interest" description="Disordered" evidence="15">
    <location>
        <begin position="410"/>
        <end position="452"/>
    </location>
</feature>
<dbReference type="GO" id="GO:0051536">
    <property type="term" value="F:iron-sulfur cluster binding"/>
    <property type="evidence" value="ECO:0007669"/>
    <property type="project" value="UniProtKB-KW"/>
</dbReference>
<evidence type="ECO:0000256" key="3">
    <source>
        <dbReference type="ARBA" id="ARBA00010173"/>
    </source>
</evidence>
<comment type="catalytic activity">
    <reaction evidence="14">
        <text>L-histidyl-[translation elongation factor 2] + S-adenosyl-L-methionine = 2-[(3S)-amino-3-carboxypropyl]-L-histidyl-[translation elongation factor 2] + S-methyl-5'-thioadenosine + H(+)</text>
        <dbReference type="Rhea" id="RHEA:36783"/>
        <dbReference type="Rhea" id="RHEA-COMP:9748"/>
        <dbReference type="Rhea" id="RHEA-COMP:9749"/>
        <dbReference type="ChEBI" id="CHEBI:15378"/>
        <dbReference type="ChEBI" id="CHEBI:17509"/>
        <dbReference type="ChEBI" id="CHEBI:29979"/>
        <dbReference type="ChEBI" id="CHEBI:59789"/>
        <dbReference type="ChEBI" id="CHEBI:73995"/>
        <dbReference type="EC" id="2.5.1.108"/>
    </reaction>
</comment>
<dbReference type="InterPro" id="IPR036638">
    <property type="entry name" value="HLH_DNA-bd_sf"/>
</dbReference>
<keyword evidence="8" id="KW-0479">Metal-binding</keyword>
<evidence type="ECO:0000256" key="5">
    <source>
        <dbReference type="ARBA" id="ARBA00021915"/>
    </source>
</evidence>
<dbReference type="CTD" id="1801"/>
<comment type="similarity">
    <text evidence="3">Belongs to the DPH1/DPH2 family. DPH1 subfamily.</text>
</comment>
<evidence type="ECO:0000256" key="10">
    <source>
        <dbReference type="ARBA" id="ARBA00023014"/>
    </source>
</evidence>
<protein>
    <recommendedName>
        <fullName evidence="5">2-(3-amino-3-carboxypropyl)histidine synthase subunit 1</fullName>
        <ecNumber evidence="4">2.5.1.108</ecNumber>
    </recommendedName>
    <alternativeName>
        <fullName evidence="12">Diphthamide biosynthesis protein 1</fullName>
    </alternativeName>
    <alternativeName>
        <fullName evidence="13">Diphtheria toxin resistance protein 1</fullName>
    </alternativeName>
    <alternativeName>
        <fullName evidence="11">S-adenosyl-L-methionine:L-histidine 3-amino-3-carboxypropyltransferase 1</fullName>
    </alternativeName>
</protein>
<dbReference type="Pfam" id="PF01866">
    <property type="entry name" value="Diphthamide_syn"/>
    <property type="match status" value="1"/>
</dbReference>
<dbReference type="SFLD" id="SFLDS00032">
    <property type="entry name" value="Radical_SAM_3-amino-3-carboxyp"/>
    <property type="match status" value="1"/>
</dbReference>
<dbReference type="RefSeq" id="XP_026675477.1">
    <property type="nucleotide sequence ID" value="XM_026819676.1"/>
</dbReference>
<dbReference type="PROSITE" id="PS50888">
    <property type="entry name" value="BHLH"/>
    <property type="match status" value="1"/>
</dbReference>
<dbReference type="InterPro" id="IPR042265">
    <property type="entry name" value="DPH1/DPH2_3"/>
</dbReference>
<dbReference type="Pfam" id="PF00010">
    <property type="entry name" value="HLH"/>
    <property type="match status" value="1"/>
</dbReference>
<dbReference type="EC" id="2.5.1.108" evidence="4"/>
<keyword evidence="17" id="KW-1185">Reference proteome</keyword>
<evidence type="ECO:0000256" key="14">
    <source>
        <dbReference type="ARBA" id="ARBA00048403"/>
    </source>
</evidence>
<evidence type="ECO:0000256" key="11">
    <source>
        <dbReference type="ARBA" id="ARBA00031690"/>
    </source>
</evidence>
<reference evidence="18" key="1">
    <citation type="submission" date="2025-08" db="UniProtKB">
        <authorList>
            <consortium name="RefSeq"/>
        </authorList>
    </citation>
    <scope>IDENTIFICATION</scope>
    <source>
        <tissue evidence="18">Whole body</tissue>
    </source>
</reference>
<dbReference type="Gene3D" id="4.10.280.10">
    <property type="entry name" value="Helix-loop-helix DNA-binding domain"/>
    <property type="match status" value="1"/>
</dbReference>
<evidence type="ECO:0000256" key="6">
    <source>
        <dbReference type="ARBA" id="ARBA00022679"/>
    </source>
</evidence>
<dbReference type="AlphaFoldDB" id="A0AAJ7WGM3"/>
<dbReference type="FunFam" id="3.40.50.11840:FF:000001">
    <property type="entry name" value="2-(3-amino-3-carboxypropyl)histidine synthase subunit 1"/>
    <property type="match status" value="1"/>
</dbReference>
<feature type="compositionally biased region" description="Basic residues" evidence="15">
    <location>
        <begin position="427"/>
        <end position="436"/>
    </location>
</feature>
<dbReference type="GO" id="GO:0046983">
    <property type="term" value="F:protein dimerization activity"/>
    <property type="evidence" value="ECO:0007669"/>
    <property type="project" value="InterPro"/>
</dbReference>
<dbReference type="FunFam" id="3.40.50.11850:FF:000001">
    <property type="entry name" value="2-(3-amino-3-carboxypropyl)histidine synthase subunit 1"/>
    <property type="match status" value="1"/>
</dbReference>
<keyword evidence="7" id="KW-0949">S-adenosyl-L-methionine</keyword>
<sequence length="547" mass="61321">MSEECGSVVIVKAKPVRKVFKAPVKINKIPEEILNDPLLNAAIAALPSNYNFEMHKSIWRIREAKAKRVALQMPEGLLMYATTIADIIEDFTGAETVIMGDVTYGACCIDDYSAKALDADFLIHYGHSCLIPIDQTVGIKVLYVFVNIKIDTSHCIECLQVTLPVTTKIGLVSTIQFAGTLQAIAMKMRENGYEVSTPQSKPLSPGEILGCTAPQIRCADAVVYVGDGRFHLEAVMIANPKLRAFRYDPYEKKLTEEFYDHEQMLKTRLTVIETAKQTGRFGLILGTLGRQGNLNVLKNLENKINLLGKENVIILLSEIFPDKIKLFEGVGAFIQIACPRLSIDWGTAFEKPFLTPYEGAVALKMISHNNDKPYPMDFYASASLGPWTPNHKQSELEKQTDTCCGKLMNKDSREGNWPKQQSEANKTIRKTNKKSGFKLSKSSRGVTSREKTLRRLESNERERMRMHSLNDAFQSLREVIPHVSKERRLSKIETLTLAKNYIVALTDVICAMRNEDKVSDQQSEVSQESSDMNIRLNLNTIPSNSCS</sequence>
<organism evidence="17 18">
    <name type="scientific">Ceratina calcarata</name>
    <dbReference type="NCBI Taxonomy" id="156304"/>
    <lineage>
        <taxon>Eukaryota</taxon>
        <taxon>Metazoa</taxon>
        <taxon>Ecdysozoa</taxon>
        <taxon>Arthropoda</taxon>
        <taxon>Hexapoda</taxon>
        <taxon>Insecta</taxon>
        <taxon>Pterygota</taxon>
        <taxon>Neoptera</taxon>
        <taxon>Endopterygota</taxon>
        <taxon>Hymenoptera</taxon>
        <taxon>Apocrita</taxon>
        <taxon>Aculeata</taxon>
        <taxon>Apoidea</taxon>
        <taxon>Anthophila</taxon>
        <taxon>Apidae</taxon>
        <taxon>Ceratina</taxon>
        <taxon>Zadontomerus</taxon>
    </lineage>
</organism>
<evidence type="ECO:0000313" key="17">
    <source>
        <dbReference type="Proteomes" id="UP000694925"/>
    </source>
</evidence>
<evidence type="ECO:0000256" key="4">
    <source>
        <dbReference type="ARBA" id="ARBA00012221"/>
    </source>
</evidence>
<proteinExistence type="inferred from homology"/>
<dbReference type="NCBIfam" id="TIGR00322">
    <property type="entry name" value="diphth2_R"/>
    <property type="match status" value="1"/>
</dbReference>
<dbReference type="InterPro" id="IPR042264">
    <property type="entry name" value="DPH1/DPH2_2"/>
</dbReference>
<dbReference type="SUPFAM" id="SSF47459">
    <property type="entry name" value="HLH, helix-loop-helix DNA-binding domain"/>
    <property type="match status" value="1"/>
</dbReference>
<evidence type="ECO:0000256" key="7">
    <source>
        <dbReference type="ARBA" id="ARBA00022691"/>
    </source>
</evidence>
<evidence type="ECO:0000256" key="1">
    <source>
        <dbReference type="ARBA" id="ARBA00001966"/>
    </source>
</evidence>
<evidence type="ECO:0000256" key="8">
    <source>
        <dbReference type="ARBA" id="ARBA00022723"/>
    </source>
</evidence>
<keyword evidence="10" id="KW-0411">Iron-sulfur</keyword>
<dbReference type="GO" id="GO:0017183">
    <property type="term" value="P:protein histidyl modification to diphthamide"/>
    <property type="evidence" value="ECO:0007669"/>
    <property type="project" value="InterPro"/>
</dbReference>
<evidence type="ECO:0000256" key="9">
    <source>
        <dbReference type="ARBA" id="ARBA00023004"/>
    </source>
</evidence>
<dbReference type="InterPro" id="IPR011598">
    <property type="entry name" value="bHLH_dom"/>
</dbReference>
<dbReference type="PANTHER" id="PTHR10762:SF1">
    <property type="entry name" value="2-(3-AMINO-3-CARBOXYPROPYL)HISTIDINE SYNTHASE SUBUNIT 1"/>
    <property type="match status" value="1"/>
</dbReference>
<evidence type="ECO:0000256" key="13">
    <source>
        <dbReference type="ARBA" id="ARBA00032789"/>
    </source>
</evidence>
<dbReference type="FunFam" id="3.40.50.11860:FF:000002">
    <property type="entry name" value="2-(3-amino-3-carboxypropyl)histidine synthase subunit 1"/>
    <property type="match status" value="1"/>
</dbReference>
<dbReference type="InterPro" id="IPR016435">
    <property type="entry name" value="DPH1/DPH2"/>
</dbReference>
<accession>A0AAJ7WGM3</accession>
<dbReference type="SFLD" id="SFLDG01121">
    <property type="entry name" value="Diphthamide_biosynthesis"/>
    <property type="match status" value="1"/>
</dbReference>
<dbReference type="Proteomes" id="UP000694925">
    <property type="component" value="Unplaced"/>
</dbReference>
<keyword evidence="6" id="KW-0808">Transferase</keyword>
<name>A0AAJ7WGM3_9HYME</name>
<feature type="domain" description="BHLH" evidence="16">
    <location>
        <begin position="453"/>
        <end position="505"/>
    </location>
</feature>
<evidence type="ECO:0000256" key="2">
    <source>
        <dbReference type="ARBA" id="ARBA00005156"/>
    </source>
</evidence>
<dbReference type="GO" id="GO:0090560">
    <property type="term" value="F:2-(3-amino-3-carboxypropyl)histidine synthase activity"/>
    <property type="evidence" value="ECO:0007669"/>
    <property type="project" value="UniProtKB-EC"/>
</dbReference>
<dbReference type="SMART" id="SM00353">
    <property type="entry name" value="HLH"/>
    <property type="match status" value="1"/>
</dbReference>
<dbReference type="CDD" id="cd19712">
    <property type="entry name" value="bHLH_TS_dimmed_like"/>
    <property type="match status" value="1"/>
</dbReference>
<evidence type="ECO:0000259" key="16">
    <source>
        <dbReference type="PROSITE" id="PS50888"/>
    </source>
</evidence>
<dbReference type="InterPro" id="IPR042263">
    <property type="entry name" value="DPH1/DPH2_1"/>
</dbReference>
<dbReference type="Gene3D" id="3.40.50.11860">
    <property type="entry name" value="Diphthamide synthesis DPH1/DPH2 domain 3"/>
    <property type="match status" value="1"/>
</dbReference>
<comment type="cofactor">
    <cofactor evidence="1">
        <name>[4Fe-4S] cluster</name>
        <dbReference type="ChEBI" id="CHEBI:49883"/>
    </cofactor>
</comment>
<dbReference type="Gene3D" id="3.40.50.11840">
    <property type="entry name" value="Diphthamide synthesis DPH1/DPH2 domain 1"/>
    <property type="match status" value="1"/>
</dbReference>
<dbReference type="GO" id="GO:0046872">
    <property type="term" value="F:metal ion binding"/>
    <property type="evidence" value="ECO:0007669"/>
    <property type="project" value="UniProtKB-KW"/>
</dbReference>
<evidence type="ECO:0000256" key="12">
    <source>
        <dbReference type="ARBA" id="ARBA00032574"/>
    </source>
</evidence>